<dbReference type="InterPro" id="IPR043938">
    <property type="entry name" value="Ligase_CoA_dom"/>
</dbReference>
<dbReference type="Gene3D" id="3.40.50.720">
    <property type="entry name" value="NAD(P)-binding Rossmann-like Domain"/>
    <property type="match status" value="1"/>
</dbReference>
<dbReference type="InterPro" id="IPR036291">
    <property type="entry name" value="NAD(P)-bd_dom_sf"/>
</dbReference>
<dbReference type="InterPro" id="IPR016102">
    <property type="entry name" value="Succinyl-CoA_synth-like"/>
</dbReference>
<dbReference type="InterPro" id="IPR003781">
    <property type="entry name" value="CoA-bd"/>
</dbReference>
<dbReference type="Pfam" id="PF13380">
    <property type="entry name" value="CoA_binding_2"/>
    <property type="match status" value="1"/>
</dbReference>
<dbReference type="SUPFAM" id="SSF56059">
    <property type="entry name" value="Glutathione synthetase ATP-binding domain-like"/>
    <property type="match status" value="1"/>
</dbReference>
<dbReference type="InterPro" id="IPR013815">
    <property type="entry name" value="ATP_grasp_subdomain_1"/>
</dbReference>
<evidence type="ECO:0000313" key="2">
    <source>
        <dbReference type="Proteomes" id="UP000265719"/>
    </source>
</evidence>
<dbReference type="Gene3D" id="3.40.630.30">
    <property type="match status" value="1"/>
</dbReference>
<dbReference type="Pfam" id="PF19045">
    <property type="entry name" value="Ligase_CoA_2"/>
    <property type="match status" value="1"/>
</dbReference>
<dbReference type="Gene3D" id="3.30.470.20">
    <property type="entry name" value="ATP-grasp fold, B domain"/>
    <property type="match status" value="1"/>
</dbReference>
<proteinExistence type="predicted"/>
<evidence type="ECO:0000313" key="1">
    <source>
        <dbReference type="EMBL" id="UOE20436.1"/>
    </source>
</evidence>
<dbReference type="CDD" id="cd04301">
    <property type="entry name" value="NAT_SF"/>
    <property type="match status" value="1"/>
</dbReference>
<dbReference type="PROSITE" id="PS51186">
    <property type="entry name" value="GNAT"/>
    <property type="match status" value="1"/>
</dbReference>
<protein>
    <submittedName>
        <fullName evidence="1">GNAT family N-acetyltransferase</fullName>
    </submittedName>
</protein>
<dbReference type="Pfam" id="PF13549">
    <property type="entry name" value="ATP-grasp_5"/>
    <property type="match status" value="1"/>
</dbReference>
<sequence length="888" mass="94467">MTIDVGADTAHALLTDGTIALVRPARPEDESRVREMHEAMSPENRRMRFFVSGTPDAGQLARRICARPDRGHQALLAIVDDELIGAAAYDVTDRPDVAEVALAVADRFHGRGVGTLLLEHLASRARHSGVTAFRADVLPANREMLRVFSDIGLRPHQRFDRDVVELTIPLDPDDRYLDAIGERESRAGRESLHPLLRPRSVVVVGGTRRPVSVGNAILRNIRTSGFTGRLYAVHPQAATVADVAAVPSMADLPEAPDLAVISVPPGAVVDVARECGQRGVGAVVVITADLEADADRELFEVCRRHGMRLVGPNCFGVASLDDDVRLQATFSAHPPLPGHAGMVVQSGGIGITLLEHLSRLGIGVSSFVSTGNKLDVSSNDLLRWWEADPNTTMAIMHVESFGNPRKFSRVARRLGRKMPVLTVLAGRSAAGQRAAASHTGASLTPALTTETLFRQAGVLAARGIGELIGTAAFLAHQPLPSGPRVAIVTNAGGTGVLAADACADAGLEVRELGEQTRRDIEALLPAEAASANPIDTTPAARSDQLRACLGRLAEAPEVDAIVAIMVRTALADPLPVVATANWGKPVVAVAPDQAETVTNLPSGEHGVVPSYSGPEAAAAALGHAWERARWLARPAGEAPVLTAVSTDRAQRIARGFLKQRPEGGWLPLDQTMELLGCYGIAMAPWRWTHEPEESARAWRELGGPVALKADVAGVVHKKQAGALRLDLTDAEQVREAHADLADRFGEDLRGVLVQEMAPRGFEVLLGLVQQPVFGPLVVCGLGGTYTEALRTRAARLAPLTDFDADELVRSVPALRTLGEQDGDNAVDLDALRDTALRLSQLAVDLPQVSELDMNPVMAAPSGAMCVDARIRLAVPPSGDPYLRALRPL</sequence>
<dbReference type="GO" id="GO:0005524">
    <property type="term" value="F:ATP binding"/>
    <property type="evidence" value="ECO:0007669"/>
    <property type="project" value="InterPro"/>
</dbReference>
<dbReference type="SMART" id="SM00881">
    <property type="entry name" value="CoA_binding"/>
    <property type="match status" value="1"/>
</dbReference>
<dbReference type="EMBL" id="CP063196">
    <property type="protein sequence ID" value="UOE20436.1"/>
    <property type="molecule type" value="Genomic_DNA"/>
</dbReference>
<dbReference type="PANTHER" id="PTHR42793:SF1">
    <property type="entry name" value="PEPTIDYL-LYSINE N-ACETYLTRANSFERASE PATZ"/>
    <property type="match status" value="1"/>
</dbReference>
<dbReference type="SUPFAM" id="SSF52210">
    <property type="entry name" value="Succinyl-CoA synthetase domains"/>
    <property type="match status" value="2"/>
</dbReference>
<organism evidence="1 2">
    <name type="scientific">Thermobifida halotolerans</name>
    <dbReference type="NCBI Taxonomy" id="483545"/>
    <lineage>
        <taxon>Bacteria</taxon>
        <taxon>Bacillati</taxon>
        <taxon>Actinomycetota</taxon>
        <taxon>Actinomycetes</taxon>
        <taxon>Streptosporangiales</taxon>
        <taxon>Nocardiopsidaceae</taxon>
        <taxon>Thermobifida</taxon>
    </lineage>
</organism>
<dbReference type="Gene3D" id="3.40.50.261">
    <property type="entry name" value="Succinyl-CoA synthetase domains"/>
    <property type="match status" value="2"/>
</dbReference>
<dbReference type="RefSeq" id="WP_119267504.1">
    <property type="nucleotide sequence ID" value="NZ_CP063196.1"/>
</dbReference>
<dbReference type="KEGG" id="thao:NI17_004165"/>
<dbReference type="Pfam" id="PF00583">
    <property type="entry name" value="Acetyltransf_1"/>
    <property type="match status" value="1"/>
</dbReference>
<dbReference type="GO" id="GO:0043758">
    <property type="term" value="F:acetate-CoA ligase (ADP-forming) activity"/>
    <property type="evidence" value="ECO:0007669"/>
    <property type="project" value="InterPro"/>
</dbReference>
<dbReference type="Proteomes" id="UP000265719">
    <property type="component" value="Chromosome"/>
</dbReference>
<dbReference type="SUPFAM" id="SSF51735">
    <property type="entry name" value="NAD(P)-binding Rossmann-fold domains"/>
    <property type="match status" value="1"/>
</dbReference>
<name>A0A399G7K3_9ACTN</name>
<dbReference type="InterPro" id="IPR032875">
    <property type="entry name" value="Succ_CoA_lig_flav_dom"/>
</dbReference>
<dbReference type="AlphaFoldDB" id="A0A399G7K3"/>
<gene>
    <name evidence="1" type="ORF">NI17_004165</name>
</gene>
<reference evidence="1" key="1">
    <citation type="submission" date="2020-10" db="EMBL/GenBank/DDBJ databases">
        <title>De novo genome project of the cellulose decomposer Thermobifida halotolerans type strain.</title>
        <authorList>
            <person name="Nagy I."/>
            <person name="Horvath B."/>
            <person name="Kukolya J."/>
            <person name="Nagy I."/>
            <person name="Orsini M."/>
        </authorList>
    </citation>
    <scope>NUCLEOTIDE SEQUENCE</scope>
    <source>
        <strain evidence="1">DSM 44931</strain>
    </source>
</reference>
<dbReference type="Gene3D" id="3.30.1490.20">
    <property type="entry name" value="ATP-grasp fold, A domain"/>
    <property type="match status" value="1"/>
</dbReference>
<dbReference type="InterPro" id="IPR016181">
    <property type="entry name" value="Acyl_CoA_acyltransferase"/>
</dbReference>
<keyword evidence="2" id="KW-1185">Reference proteome</keyword>
<dbReference type="InterPro" id="IPR000182">
    <property type="entry name" value="GNAT_dom"/>
</dbReference>
<accession>A0A399G7K3</accession>
<dbReference type="PANTHER" id="PTHR42793">
    <property type="entry name" value="COA BINDING DOMAIN CONTAINING PROTEIN"/>
    <property type="match status" value="1"/>
</dbReference>
<dbReference type="Pfam" id="PF13607">
    <property type="entry name" value="Succ_CoA_lig"/>
    <property type="match status" value="1"/>
</dbReference>
<dbReference type="GO" id="GO:0016747">
    <property type="term" value="F:acyltransferase activity, transferring groups other than amino-acyl groups"/>
    <property type="evidence" value="ECO:0007669"/>
    <property type="project" value="InterPro"/>
</dbReference>
<dbReference type="SUPFAM" id="SSF55729">
    <property type="entry name" value="Acyl-CoA N-acyltransferases (Nat)"/>
    <property type="match status" value="1"/>
</dbReference>